<sequence length="267" mass="30041">MKAQKRFAKMVFYMKACSSGSMFQDLAPDDINVYVMACANSDKCYSTCHYDEYREASTGNLFRILKGENGAQLNATKLWVVLVAGPPRWDNYRYQASVCHARQMLHSHGVQDERIVVLMFDDIAYSANNPTPGANRRTTRTSCMVSAETFFNVLRGQKPTYGSGKVVASEPDDQVFVYFVGEGQKYRIQFPDDAIYAHDLVNFLVELKAHRKFSKMVFYLDTCNSGSMFEFLLPEDSDVYALTAINSDGVSSACYLNPGRLTSRVTA</sequence>
<evidence type="ECO:0000313" key="2">
    <source>
        <dbReference type="Proteomes" id="UP000805193"/>
    </source>
</evidence>
<protein>
    <submittedName>
        <fullName evidence="1">Uncharacterized protein</fullName>
    </submittedName>
</protein>
<reference evidence="1 2" key="1">
    <citation type="journal article" date="2020" name="Cell">
        <title>Large-Scale Comparative Analyses of Tick Genomes Elucidate Their Genetic Diversity and Vector Capacities.</title>
        <authorList>
            <consortium name="Tick Genome and Microbiome Consortium (TIGMIC)"/>
            <person name="Jia N."/>
            <person name="Wang J."/>
            <person name="Shi W."/>
            <person name="Du L."/>
            <person name="Sun Y."/>
            <person name="Zhan W."/>
            <person name="Jiang J.F."/>
            <person name="Wang Q."/>
            <person name="Zhang B."/>
            <person name="Ji P."/>
            <person name="Bell-Sakyi L."/>
            <person name="Cui X.M."/>
            <person name="Yuan T.T."/>
            <person name="Jiang B.G."/>
            <person name="Yang W.F."/>
            <person name="Lam T.T."/>
            <person name="Chang Q.C."/>
            <person name="Ding S.J."/>
            <person name="Wang X.J."/>
            <person name="Zhu J.G."/>
            <person name="Ruan X.D."/>
            <person name="Zhao L."/>
            <person name="Wei J.T."/>
            <person name="Ye R.Z."/>
            <person name="Que T.C."/>
            <person name="Du C.H."/>
            <person name="Zhou Y.H."/>
            <person name="Cheng J.X."/>
            <person name="Dai P.F."/>
            <person name="Guo W.B."/>
            <person name="Han X.H."/>
            <person name="Huang E.J."/>
            <person name="Li L.F."/>
            <person name="Wei W."/>
            <person name="Gao Y.C."/>
            <person name="Liu J.Z."/>
            <person name="Shao H.Z."/>
            <person name="Wang X."/>
            <person name="Wang C.C."/>
            <person name="Yang T.C."/>
            <person name="Huo Q.B."/>
            <person name="Li W."/>
            <person name="Chen H.Y."/>
            <person name="Chen S.E."/>
            <person name="Zhou L.G."/>
            <person name="Ni X.B."/>
            <person name="Tian J.H."/>
            <person name="Sheng Y."/>
            <person name="Liu T."/>
            <person name="Pan Y.S."/>
            <person name="Xia L.Y."/>
            <person name="Li J."/>
            <person name="Zhao F."/>
            <person name="Cao W.C."/>
        </authorList>
    </citation>
    <scope>NUCLEOTIDE SEQUENCE [LARGE SCALE GENOMIC DNA]</scope>
    <source>
        <strain evidence="1">Iper-2018</strain>
    </source>
</reference>
<name>A0AC60QX00_IXOPE</name>
<comment type="caution">
    <text evidence="1">The sequence shown here is derived from an EMBL/GenBank/DDBJ whole genome shotgun (WGS) entry which is preliminary data.</text>
</comment>
<keyword evidence="2" id="KW-1185">Reference proteome</keyword>
<accession>A0AC60QX00</accession>
<proteinExistence type="predicted"/>
<gene>
    <name evidence="1" type="ORF">HPB47_014787</name>
</gene>
<evidence type="ECO:0000313" key="1">
    <source>
        <dbReference type="EMBL" id="KAG0443554.1"/>
    </source>
</evidence>
<organism evidence="1 2">
    <name type="scientific">Ixodes persulcatus</name>
    <name type="common">Taiga tick</name>
    <dbReference type="NCBI Taxonomy" id="34615"/>
    <lineage>
        <taxon>Eukaryota</taxon>
        <taxon>Metazoa</taxon>
        <taxon>Ecdysozoa</taxon>
        <taxon>Arthropoda</taxon>
        <taxon>Chelicerata</taxon>
        <taxon>Arachnida</taxon>
        <taxon>Acari</taxon>
        <taxon>Parasitiformes</taxon>
        <taxon>Ixodida</taxon>
        <taxon>Ixodoidea</taxon>
        <taxon>Ixodidae</taxon>
        <taxon>Ixodinae</taxon>
        <taxon>Ixodes</taxon>
    </lineage>
</organism>
<dbReference type="EMBL" id="JABSTQ010003238">
    <property type="protein sequence ID" value="KAG0443554.1"/>
    <property type="molecule type" value="Genomic_DNA"/>
</dbReference>
<dbReference type="Proteomes" id="UP000805193">
    <property type="component" value="Unassembled WGS sequence"/>
</dbReference>